<comment type="caution">
    <text evidence="1">The sequence shown here is derived from an EMBL/GenBank/DDBJ whole genome shotgun (WGS) entry which is preliminary data.</text>
</comment>
<evidence type="ECO:0000313" key="2">
    <source>
        <dbReference type="Proteomes" id="UP001151071"/>
    </source>
</evidence>
<evidence type="ECO:0000313" key="1">
    <source>
        <dbReference type="EMBL" id="MDA5110329.1"/>
    </source>
</evidence>
<name>A0A9X3Z537_9BACL</name>
<dbReference type="AlphaFoldDB" id="A0A9X3Z537"/>
<gene>
    <name evidence="1" type="ORF">O3V59_18370</name>
</gene>
<keyword evidence="2" id="KW-1185">Reference proteome</keyword>
<sequence length="69" mass="7462">MIAFSKPKPLSTIQEERERANLTPELLVVLEAVAALDQQCMELQATVQQQGQAIAALRAEIESLKGGGQ</sequence>
<dbReference type="Proteomes" id="UP001151071">
    <property type="component" value="Unassembled WGS sequence"/>
</dbReference>
<accession>A0A9X3Z537</accession>
<organism evidence="1 2">
    <name type="scientific">Brevibacillus thermoruber</name>
    <dbReference type="NCBI Taxonomy" id="33942"/>
    <lineage>
        <taxon>Bacteria</taxon>
        <taxon>Bacillati</taxon>
        <taxon>Bacillota</taxon>
        <taxon>Bacilli</taxon>
        <taxon>Bacillales</taxon>
        <taxon>Paenibacillaceae</taxon>
        <taxon>Brevibacillus</taxon>
    </lineage>
</organism>
<reference evidence="1" key="1">
    <citation type="submission" date="2022-12" db="EMBL/GenBank/DDBJ databases">
        <title>Draft genome sequence of the thermophilic strain Brevibacillus thermoruber HT42, isolated from Los Humeros, Puebla, Mexico, with biotechnological potential.</title>
        <authorList>
            <person name="Lara Sanchez J."/>
            <person name="Solis Palacios R."/>
            <person name="Bustos Baena A.S."/>
            <person name="Ruz Baez A.E."/>
            <person name="Espinosa Luna G."/>
            <person name="Oliart Ros R.M."/>
        </authorList>
    </citation>
    <scope>NUCLEOTIDE SEQUENCE</scope>
    <source>
        <strain evidence="1">HT42</strain>
    </source>
</reference>
<protein>
    <submittedName>
        <fullName evidence="1">Uncharacterized protein</fullName>
    </submittedName>
</protein>
<proteinExistence type="predicted"/>
<dbReference type="RefSeq" id="WP_271140711.1">
    <property type="nucleotide sequence ID" value="NZ_JAPYYP010000029.1"/>
</dbReference>
<dbReference type="EMBL" id="JAPYYP010000029">
    <property type="protein sequence ID" value="MDA5110329.1"/>
    <property type="molecule type" value="Genomic_DNA"/>
</dbReference>